<keyword evidence="3" id="KW-1185">Reference proteome</keyword>
<sequence>MSTTFFAAVAPAVANAKQRITVDIEGLGEGRIKVLLSANLGPTPEKATDAEAALRAALAKPLVVAGTPAEVEAALLDRVTHHVQVVNEGSAMLEQIRSLGAQAIAAVQKPATKSAAPSAAPDEAADVDDDEAGEPQPPAAEHTQQPAAPAPFDNLASLF</sequence>
<feature type="compositionally biased region" description="Acidic residues" evidence="1">
    <location>
        <begin position="123"/>
        <end position="133"/>
    </location>
</feature>
<evidence type="ECO:0000313" key="2">
    <source>
        <dbReference type="EMBL" id="MBG6289823.1"/>
    </source>
</evidence>
<dbReference type="EMBL" id="JADTFC010000057">
    <property type="protein sequence ID" value="MBG6289823.1"/>
    <property type="molecule type" value="Genomic_DNA"/>
</dbReference>
<dbReference type="RefSeq" id="WP_196913203.1">
    <property type="nucleotide sequence ID" value="NZ_DAMDDB010000030.1"/>
</dbReference>
<dbReference type="Proteomes" id="UP000608450">
    <property type="component" value="Unassembled WGS sequence"/>
</dbReference>
<evidence type="ECO:0000313" key="3">
    <source>
        <dbReference type="Proteomes" id="UP000608450"/>
    </source>
</evidence>
<name>A0ABS0KP82_PSENT</name>
<feature type="compositionally biased region" description="Low complexity" evidence="1">
    <location>
        <begin position="109"/>
        <end position="122"/>
    </location>
</feature>
<comment type="caution">
    <text evidence="2">The sequence shown here is derived from an EMBL/GenBank/DDBJ whole genome shotgun (WGS) entry which is preliminary data.</text>
</comment>
<accession>A0ABS0KP82</accession>
<reference evidence="2 3" key="1">
    <citation type="submission" date="2020-11" db="EMBL/GenBank/DDBJ databases">
        <title>Enhanced detection system for hospital associated transmission using whole genome sequencing surveillance.</title>
        <authorList>
            <person name="Harrison L.H."/>
            <person name="Van Tyne D."/>
            <person name="Marsh J.W."/>
            <person name="Griffith M.P."/>
            <person name="Snyder D.J."/>
            <person name="Cooper V.S."/>
            <person name="Mustapha M."/>
        </authorList>
    </citation>
    <scope>NUCLEOTIDE SEQUENCE [LARGE SCALE GENOMIC DNA]</scope>
    <source>
        <strain evidence="2 3">PSA00705</strain>
    </source>
</reference>
<evidence type="ECO:0000256" key="1">
    <source>
        <dbReference type="SAM" id="MobiDB-lite"/>
    </source>
</evidence>
<feature type="region of interest" description="Disordered" evidence="1">
    <location>
        <begin position="107"/>
        <end position="159"/>
    </location>
</feature>
<protein>
    <recommendedName>
        <fullName evidence="4">PRTRC system protein E</fullName>
    </recommendedName>
</protein>
<gene>
    <name evidence="2" type="ORF">I5I61_20410</name>
</gene>
<proteinExistence type="predicted"/>
<evidence type="ECO:0008006" key="4">
    <source>
        <dbReference type="Google" id="ProtNLM"/>
    </source>
</evidence>
<organism evidence="2 3">
    <name type="scientific">Pseudomonas nitroreducens</name>
    <dbReference type="NCBI Taxonomy" id="46680"/>
    <lineage>
        <taxon>Bacteria</taxon>
        <taxon>Pseudomonadati</taxon>
        <taxon>Pseudomonadota</taxon>
        <taxon>Gammaproteobacteria</taxon>
        <taxon>Pseudomonadales</taxon>
        <taxon>Pseudomonadaceae</taxon>
        <taxon>Pseudomonas</taxon>
    </lineage>
</organism>